<feature type="chain" id="PRO_5020442112" evidence="5">
    <location>
        <begin position="35"/>
        <end position="624"/>
    </location>
</feature>
<evidence type="ECO:0000256" key="1">
    <source>
        <dbReference type="ARBA" id="ARBA00022801"/>
    </source>
</evidence>
<evidence type="ECO:0000256" key="5">
    <source>
        <dbReference type="SAM" id="SignalP"/>
    </source>
</evidence>
<evidence type="ECO:0000256" key="3">
    <source>
        <dbReference type="SAM" id="MobiDB-lite"/>
    </source>
</evidence>
<reference evidence="6 7" key="1">
    <citation type="journal article" date="2019" name="Microorganisms">
        <title>Systematic Affiliation and Genome Analysis of Subtercola vilae DB165(T) with Particular Emphasis on Cold Adaptation of an Isolate from a High-Altitude Cold Volcano Lake.</title>
        <authorList>
            <person name="Villalobos A.S."/>
            <person name="Wiese J."/>
            <person name="Imhoff J.F."/>
            <person name="Dorador C."/>
            <person name="Keller A."/>
            <person name="Hentschel U."/>
        </authorList>
    </citation>
    <scope>NUCLEOTIDE SEQUENCE [LARGE SCALE GENOMIC DNA]</scope>
    <source>
        <strain evidence="6 7">DB165</strain>
    </source>
</reference>
<dbReference type="PANTHER" id="PTHR31956">
    <property type="entry name" value="NON-SPECIFIC PHOSPHOLIPASE C4-RELATED"/>
    <property type="match status" value="1"/>
</dbReference>
<dbReference type="Gene3D" id="3.40.720.10">
    <property type="entry name" value="Alkaline Phosphatase, subunit A"/>
    <property type="match status" value="2"/>
</dbReference>
<dbReference type="CDD" id="cd16013">
    <property type="entry name" value="AcpA"/>
    <property type="match status" value="1"/>
</dbReference>
<feature type="region of interest" description="Disordered" evidence="3">
    <location>
        <begin position="541"/>
        <end position="571"/>
    </location>
</feature>
<protein>
    <submittedName>
        <fullName evidence="6">Phospholipase</fullName>
    </submittedName>
</protein>
<evidence type="ECO:0000313" key="6">
    <source>
        <dbReference type="EMBL" id="TIH36631.1"/>
    </source>
</evidence>
<dbReference type="EMBL" id="QYRT01000015">
    <property type="protein sequence ID" value="TIH36631.1"/>
    <property type="molecule type" value="Genomic_DNA"/>
</dbReference>
<gene>
    <name evidence="6" type="ORF">D4765_09700</name>
</gene>
<sequence length="624" mass="64955">MFRLTQNRAVRVAVPTLALAGMLGAALLASPAVANTGDASSDTTTPIKHVVVIFDENISFDHYFGTYPKAANTDGTSFTAAAGTPTPNNLVSSNTLTGNPNLYDPSRLSPAQAITCDQNHGYSAEQAAENNGAMNMFVQKTSTDTCTGQTTSPGLAMDYYDGNTTTALWNYAQNYSMSDNYWDTTFGPSTPGALNLVSGQTHGAVAKNSVTGATLTSSTAVISPDANGVGTVIGDPDPAYDDCSDNNHTSTSATVAMQGTNIGDLLNTKNVTWGWFQGGFAPTTAWSGTSGTYATCSATTTNVGGTAVRDYSPHHSPFEYYASTSNPHHLAPTSDAMIGHTDQANHNYDLSNFSTALSQNNLPAVSFLKAPEAQDGHASYSDPIDEQKFLVNQINAIQSSPEWSSTAIVVTYDDSDGWYDHVAPTILNGSTDSSTDKATCTTSTAPVAGGYQDRCGPSQRLPLVVISPYSKQNAIDSTATEQTSVTKFIEDNWSTGRIGDSSFDDRAGKLTGLFDFANPQQRAVLLAADGSVSSIVPVAVGSQPTSTATPSSSAPPASAAPTSAATTTASGPNSGALANTGLEVTGWVSLMVVLIGAGVTLLMVRRRRHSAGGTDRPRSGDTPK</sequence>
<feature type="transmembrane region" description="Helical" evidence="4">
    <location>
        <begin position="584"/>
        <end position="604"/>
    </location>
</feature>
<evidence type="ECO:0000313" key="7">
    <source>
        <dbReference type="Proteomes" id="UP000306192"/>
    </source>
</evidence>
<dbReference type="InterPro" id="IPR007312">
    <property type="entry name" value="Phosphoesterase"/>
</dbReference>
<feature type="signal peptide" evidence="5">
    <location>
        <begin position="1"/>
        <end position="34"/>
    </location>
</feature>
<evidence type="ECO:0000256" key="4">
    <source>
        <dbReference type="SAM" id="Phobius"/>
    </source>
</evidence>
<dbReference type="InterPro" id="IPR017850">
    <property type="entry name" value="Alkaline_phosphatase_core_sf"/>
</dbReference>
<keyword evidence="2" id="KW-0843">Virulence</keyword>
<keyword evidence="4" id="KW-0812">Transmembrane</keyword>
<dbReference type="RefSeq" id="WP_136642099.1">
    <property type="nucleotide sequence ID" value="NZ_QYRT01000015.1"/>
</dbReference>
<dbReference type="OrthoDB" id="4181857at2"/>
<dbReference type="PANTHER" id="PTHR31956:SF1">
    <property type="entry name" value="NON-SPECIFIC PHOSPHOLIPASE C1"/>
    <property type="match status" value="1"/>
</dbReference>
<keyword evidence="7" id="KW-1185">Reference proteome</keyword>
<keyword evidence="1" id="KW-0378">Hydrolase</keyword>
<feature type="compositionally biased region" description="Low complexity" evidence="3">
    <location>
        <begin position="544"/>
        <end position="570"/>
    </location>
</feature>
<dbReference type="Pfam" id="PF04185">
    <property type="entry name" value="Phosphoesterase"/>
    <property type="match status" value="1"/>
</dbReference>
<keyword evidence="5" id="KW-0732">Signal</keyword>
<dbReference type="Proteomes" id="UP000306192">
    <property type="component" value="Unassembled WGS sequence"/>
</dbReference>
<organism evidence="6 7">
    <name type="scientific">Subtercola vilae</name>
    <dbReference type="NCBI Taxonomy" id="2056433"/>
    <lineage>
        <taxon>Bacteria</taxon>
        <taxon>Bacillati</taxon>
        <taxon>Actinomycetota</taxon>
        <taxon>Actinomycetes</taxon>
        <taxon>Micrococcales</taxon>
        <taxon>Microbacteriaceae</taxon>
        <taxon>Subtercola</taxon>
    </lineage>
</organism>
<name>A0A4T2C0Q8_9MICO</name>
<keyword evidence="4" id="KW-0472">Membrane</keyword>
<evidence type="ECO:0000256" key="2">
    <source>
        <dbReference type="ARBA" id="ARBA00023026"/>
    </source>
</evidence>
<keyword evidence="4" id="KW-1133">Transmembrane helix</keyword>
<proteinExistence type="predicted"/>
<dbReference type="GO" id="GO:0042578">
    <property type="term" value="F:phosphoric ester hydrolase activity"/>
    <property type="evidence" value="ECO:0007669"/>
    <property type="project" value="UniProtKB-ARBA"/>
</dbReference>
<dbReference type="AlphaFoldDB" id="A0A4T2C0Q8"/>
<comment type="caution">
    <text evidence="6">The sequence shown here is derived from an EMBL/GenBank/DDBJ whole genome shotgun (WGS) entry which is preliminary data.</text>
</comment>
<accession>A0A4T2C0Q8</accession>